<evidence type="ECO:0000313" key="2">
    <source>
        <dbReference type="Proteomes" id="UP000245429"/>
    </source>
</evidence>
<reference evidence="1 2" key="1">
    <citation type="submission" date="2018-05" db="EMBL/GenBank/DDBJ databases">
        <title>Flavobacterium sp. MEBiC07310.</title>
        <authorList>
            <person name="Baek K."/>
        </authorList>
    </citation>
    <scope>NUCLEOTIDE SEQUENCE [LARGE SCALE GENOMIC DNA]</scope>
    <source>
        <strain evidence="1 2">MEBiC07310</strain>
    </source>
</reference>
<dbReference type="Proteomes" id="UP000245429">
    <property type="component" value="Chromosome"/>
</dbReference>
<protein>
    <submittedName>
        <fullName evidence="1">Uncharacterized protein</fullName>
    </submittedName>
</protein>
<sequence>MAKNTISLETAQTWASRWKQEEGTYNQHNKLKAFLIPGIDIQQVMQEDGVVNVRAYLGVDENQVERLMVVGVDAEGNDMISEENGNYIYDFSEPCPNTCNQKAPFIS</sequence>
<dbReference type="RefSeq" id="WP_109568206.1">
    <property type="nucleotide sequence ID" value="NZ_CP029463.1"/>
</dbReference>
<organism evidence="1 2">
    <name type="scientific">Flavobacterium sediminis</name>
    <dbReference type="NCBI Taxonomy" id="2201181"/>
    <lineage>
        <taxon>Bacteria</taxon>
        <taxon>Pseudomonadati</taxon>
        <taxon>Bacteroidota</taxon>
        <taxon>Flavobacteriia</taxon>
        <taxon>Flavobacteriales</taxon>
        <taxon>Flavobacteriaceae</taxon>
        <taxon>Flavobacterium</taxon>
    </lineage>
</organism>
<gene>
    <name evidence="1" type="ORF">DI487_02195</name>
</gene>
<accession>A0A2U8QRL1</accession>
<evidence type="ECO:0000313" key="1">
    <source>
        <dbReference type="EMBL" id="AWM12797.1"/>
    </source>
</evidence>
<proteinExistence type="predicted"/>
<dbReference type="KEGG" id="fse:DI487_02195"/>
<keyword evidence="2" id="KW-1185">Reference proteome</keyword>
<dbReference type="AlphaFoldDB" id="A0A2U8QRL1"/>
<dbReference type="OrthoDB" id="797757at2"/>
<dbReference type="EMBL" id="CP029463">
    <property type="protein sequence ID" value="AWM12797.1"/>
    <property type="molecule type" value="Genomic_DNA"/>
</dbReference>
<name>A0A2U8QRL1_9FLAO</name>